<evidence type="ECO:0000259" key="4">
    <source>
        <dbReference type="Pfam" id="PF11797"/>
    </source>
</evidence>
<dbReference type="EMBL" id="CP045068">
    <property type="protein sequence ID" value="QFQ90428.1"/>
    <property type="molecule type" value="Genomic_DNA"/>
</dbReference>
<dbReference type="Pfam" id="PF11797">
    <property type="entry name" value="WxLIP_HBD"/>
    <property type="match status" value="1"/>
</dbReference>
<evidence type="ECO:0000259" key="3">
    <source>
        <dbReference type="Pfam" id="PF06030"/>
    </source>
</evidence>
<dbReference type="Proteomes" id="UP000388452">
    <property type="component" value="Chromosome"/>
</dbReference>
<dbReference type="AlphaFoldDB" id="A0A5P8JMV2"/>
<feature type="chain" id="PRO_5039443550" evidence="2">
    <location>
        <begin position="23"/>
        <end position="351"/>
    </location>
</feature>
<keyword evidence="1" id="KW-1133">Transmembrane helix</keyword>
<feature type="domain" description="WxL Interacting Protein host binding" evidence="4">
    <location>
        <begin position="163"/>
        <end position="303"/>
    </location>
</feature>
<dbReference type="InterPro" id="IPR010317">
    <property type="entry name" value="WxLIP_PGBD"/>
</dbReference>
<name>A0A5P8JMV2_9LACO</name>
<dbReference type="Pfam" id="PF06030">
    <property type="entry name" value="WxLIP_PGBD"/>
    <property type="match status" value="1"/>
</dbReference>
<feature type="transmembrane region" description="Helical" evidence="1">
    <location>
        <begin position="318"/>
        <end position="341"/>
    </location>
</feature>
<dbReference type="InterPro" id="IPR021759">
    <property type="entry name" value="WxLIP_HBD"/>
</dbReference>
<evidence type="ECO:0000313" key="6">
    <source>
        <dbReference type="Proteomes" id="UP000388452"/>
    </source>
</evidence>
<gene>
    <name evidence="5" type="ORF">LM010_02835</name>
</gene>
<feature type="domain" description="WxL Interacting Protein peptidoglycan binding" evidence="3">
    <location>
        <begin position="33"/>
        <end position="152"/>
    </location>
</feature>
<keyword evidence="1" id="KW-0472">Membrane</keyword>
<organism evidence="5 6">
    <name type="scientific">Lacticaseibacillus manihotivorans</name>
    <dbReference type="NCBI Taxonomy" id="88233"/>
    <lineage>
        <taxon>Bacteria</taxon>
        <taxon>Bacillati</taxon>
        <taxon>Bacillota</taxon>
        <taxon>Bacilli</taxon>
        <taxon>Lactobacillales</taxon>
        <taxon>Lactobacillaceae</taxon>
        <taxon>Lacticaseibacillus</taxon>
    </lineage>
</organism>
<evidence type="ECO:0000256" key="2">
    <source>
        <dbReference type="SAM" id="SignalP"/>
    </source>
</evidence>
<evidence type="ECO:0000256" key="1">
    <source>
        <dbReference type="SAM" id="Phobius"/>
    </source>
</evidence>
<feature type="signal peptide" evidence="2">
    <location>
        <begin position="1"/>
        <end position="22"/>
    </location>
</feature>
<accession>A0A5P8JMV2</accession>
<sequence>MYKKICLALAAMLGLVGATVTATHPVHAEALHYAIAAQLPSNQINTSLSYFNLKVSPGQQQTLNVVLSNSDTKAHKYSVAAVRATTNTNGGIDYTKRGVKPASSLKADFEQMTPKKFTVSVPANTKQTVPVQLKVPTTAFAGVVLGGIRVQELDTNTSQAKSKGVKLNNKFAYVLGVTLQEVDDYSNIKPEMILHRAGAKQINYRNYITATLENTQPTVMHKLEISAKVRKAGSQDTYLSTTKSQMTMAPNSNFDFPISTKNHPLEAGDYTLDLTASANDGDVHWHFTKNFTITRTQTNKLNKSAVDLQKPTTSDNTLLYIFLAIGIVVLIIVIILFVVVLKPKKHKHPKK</sequence>
<protein>
    <submittedName>
        <fullName evidence="5">DUF3324 domain-containing protein</fullName>
    </submittedName>
</protein>
<keyword evidence="2" id="KW-0732">Signal</keyword>
<dbReference type="RefSeq" id="WP_056962210.1">
    <property type="nucleotide sequence ID" value="NZ_CP045068.1"/>
</dbReference>
<reference evidence="5 6" key="1">
    <citation type="submission" date="2019-10" db="EMBL/GenBank/DDBJ databases">
        <title>Genome sequencing of Lactobacillus manihotivorans.</title>
        <authorList>
            <person name="Kim K."/>
        </authorList>
    </citation>
    <scope>NUCLEOTIDE SEQUENCE [LARGE SCALE GENOMIC DNA]</scope>
    <source>
        <strain evidence="5 6">LM010</strain>
    </source>
</reference>
<keyword evidence="1" id="KW-0812">Transmembrane</keyword>
<evidence type="ECO:0000313" key="5">
    <source>
        <dbReference type="EMBL" id="QFQ90428.1"/>
    </source>
</evidence>
<proteinExistence type="predicted"/>